<evidence type="ECO:0000313" key="2">
    <source>
        <dbReference type="EMBL" id="EGP94263.1"/>
    </source>
</evidence>
<gene>
    <name evidence="2" type="ORF">MY1_1508</name>
</gene>
<proteinExistence type="predicted"/>
<accession>F9CU62</accession>
<name>F9CU62_9ARCH</name>
<keyword evidence="3" id="KW-1185">Reference proteome</keyword>
<dbReference type="AlphaFoldDB" id="F9CU62"/>
<organism evidence="2 3">
    <name type="scientific">Nitrosarchaeum koreense MY1</name>
    <dbReference type="NCBI Taxonomy" id="1001994"/>
    <lineage>
        <taxon>Archaea</taxon>
        <taxon>Nitrososphaerota</taxon>
        <taxon>Nitrososphaeria</taxon>
        <taxon>Nitrosopumilales</taxon>
        <taxon>Nitrosopumilaceae</taxon>
        <taxon>Nitrosarchaeum</taxon>
    </lineage>
</organism>
<dbReference type="STRING" id="1001994.MY1_1508"/>
<comment type="caution">
    <text evidence="2">The sequence shown here is derived from an EMBL/GenBank/DDBJ whole genome shotgun (WGS) entry which is preliminary data.</text>
</comment>
<dbReference type="EMBL" id="AFPU01000001">
    <property type="protein sequence ID" value="EGP94263.1"/>
    <property type="molecule type" value="Genomic_DNA"/>
</dbReference>
<dbReference type="Proteomes" id="UP000004440">
    <property type="component" value="Unassembled WGS sequence"/>
</dbReference>
<feature type="region of interest" description="Disordered" evidence="1">
    <location>
        <begin position="102"/>
        <end position="125"/>
    </location>
</feature>
<evidence type="ECO:0000313" key="3">
    <source>
        <dbReference type="Proteomes" id="UP000004440"/>
    </source>
</evidence>
<protein>
    <submittedName>
        <fullName evidence="2">Ig family protein</fullName>
    </submittedName>
</protein>
<feature type="compositionally biased region" description="Basic and acidic residues" evidence="1">
    <location>
        <begin position="103"/>
        <end position="114"/>
    </location>
</feature>
<sequence length="313" mass="36298">MYPVASFAESYVSLDKKSYTIGDEIKISGRVVYEENVPIVIQVRSISDLVAIKQFFPLKSGSFSTDIDIIGPKWTQSGSYTVIISYDDEKFEKIFSFSTNTSEKNESEQTRHTQETIQSQKPKSKISISDFPDPTLSPNYYINLYNTDSDFKKLFDTSFPEYRIQEVVGYELTDIPGFPDYNLSPQYYVDRYSNEPRFRVWFDSQFPDKTIYDIVGMSEKTRPTIPSWIKQYVQLWSTGEITDSQFTSGITELIQKKILILSDDIIKTKNLDDNIPSWFKNTATWYSNETITEDDFLLGLQFLIEKKIITIQT</sequence>
<evidence type="ECO:0000256" key="1">
    <source>
        <dbReference type="SAM" id="MobiDB-lite"/>
    </source>
</evidence>
<reference evidence="2 3" key="1">
    <citation type="journal article" date="2011" name="J. Bacteriol.">
        <title>Genome Sequence of an Ammonia-Oxidizing Soil Archaeon, "Candidatus Nitrosoarchaeum koreensis" MY1.</title>
        <authorList>
            <person name="Kim B.K."/>
            <person name="Jung M.Y."/>
            <person name="Yu D.S."/>
            <person name="Park S.J."/>
            <person name="Oh T.K."/>
            <person name="Rhee S.K."/>
            <person name="Kim J.F."/>
        </authorList>
    </citation>
    <scope>NUCLEOTIDE SEQUENCE [LARGE SCALE GENOMIC DNA]</scope>
    <source>
        <strain evidence="2 3">MY1</strain>
    </source>
</reference>